<dbReference type="SUPFAM" id="SSF81321">
    <property type="entry name" value="Family A G protein-coupled receptor-like"/>
    <property type="match status" value="1"/>
</dbReference>
<dbReference type="GO" id="GO:0005549">
    <property type="term" value="F:odorant binding"/>
    <property type="evidence" value="ECO:0000318"/>
    <property type="project" value="GO_Central"/>
</dbReference>
<dbReference type="PRINTS" id="PR00237">
    <property type="entry name" value="GPCRRHODOPSN"/>
</dbReference>
<dbReference type="FunFam" id="1.20.1070.10:FF:000410">
    <property type="entry name" value="Olfactory receptor 1348"/>
    <property type="match status" value="1"/>
</dbReference>
<protein>
    <recommendedName>
        <fullName evidence="6">G-protein coupled receptors family 1 profile domain-containing protein</fullName>
    </recommendedName>
</protein>
<dbReference type="InterPro" id="IPR000276">
    <property type="entry name" value="GPCR_Rhodpsn"/>
</dbReference>
<keyword evidence="4 5" id="KW-0472">Membrane</keyword>
<dbReference type="InterPro" id="IPR017452">
    <property type="entry name" value="GPCR_Rhodpsn_7TM"/>
</dbReference>
<dbReference type="Gene3D" id="1.20.1070.10">
    <property type="entry name" value="Rhodopsin 7-helix transmembrane proteins"/>
    <property type="match status" value="1"/>
</dbReference>
<dbReference type="PANTHER" id="PTHR48018">
    <property type="entry name" value="OLFACTORY RECEPTOR"/>
    <property type="match status" value="1"/>
</dbReference>
<dbReference type="GO" id="GO:0004984">
    <property type="term" value="F:olfactory receptor activity"/>
    <property type="evidence" value="ECO:0000318"/>
    <property type="project" value="GO_Central"/>
</dbReference>
<evidence type="ECO:0000256" key="4">
    <source>
        <dbReference type="ARBA" id="ARBA00023136"/>
    </source>
</evidence>
<accession>F6U285</accession>
<organism evidence="7 8">
    <name type="scientific">Monodelphis domestica</name>
    <name type="common">Gray short-tailed opossum</name>
    <dbReference type="NCBI Taxonomy" id="13616"/>
    <lineage>
        <taxon>Eukaryota</taxon>
        <taxon>Metazoa</taxon>
        <taxon>Chordata</taxon>
        <taxon>Craniata</taxon>
        <taxon>Vertebrata</taxon>
        <taxon>Euteleostomi</taxon>
        <taxon>Mammalia</taxon>
        <taxon>Metatheria</taxon>
        <taxon>Didelphimorphia</taxon>
        <taxon>Didelphidae</taxon>
        <taxon>Monodelphis</taxon>
    </lineage>
</organism>
<evidence type="ECO:0000256" key="5">
    <source>
        <dbReference type="SAM" id="Phobius"/>
    </source>
</evidence>
<dbReference type="GeneTree" id="ENSGT01010000222320"/>
<dbReference type="HOGENOM" id="CLU_012526_4_0_1"/>
<dbReference type="GO" id="GO:0007186">
    <property type="term" value="P:G protein-coupled receptor signaling pathway"/>
    <property type="evidence" value="ECO:0000318"/>
    <property type="project" value="GO_Central"/>
</dbReference>
<feature type="transmembrane region" description="Helical" evidence="5">
    <location>
        <begin position="22"/>
        <end position="42"/>
    </location>
</feature>
<dbReference type="AlphaFoldDB" id="F6U285"/>
<feature type="transmembrane region" description="Helical" evidence="5">
    <location>
        <begin position="54"/>
        <end position="72"/>
    </location>
</feature>
<feature type="transmembrane region" description="Helical" evidence="5">
    <location>
        <begin position="141"/>
        <end position="158"/>
    </location>
</feature>
<evidence type="ECO:0000259" key="6">
    <source>
        <dbReference type="PROSITE" id="PS50262"/>
    </source>
</evidence>
<dbReference type="Pfam" id="PF00001">
    <property type="entry name" value="7tm_1"/>
    <property type="match status" value="1"/>
</dbReference>
<evidence type="ECO:0000313" key="8">
    <source>
        <dbReference type="Proteomes" id="UP000002280"/>
    </source>
</evidence>
<proteinExistence type="predicted"/>
<sequence length="177" mass="20158">TIVGNLLLMILIKINPHLHTPMYFFLFNMSLIDLCYSSVIIPKMLMNFVSEKNIISYSGCMAQLYFFCVFVNSESLLLSAMAYDQYVAICYPLLYNIKMSSQICSFLVSGVFVMGFAVALAHTGCMLRLSFCSMNQRKVSSVFYTIVIPMLSPIIYSLRNKDVKLAMQKTLRPRMIS</sequence>
<keyword evidence="3 5" id="KW-1133">Transmembrane helix</keyword>
<keyword evidence="8" id="KW-1185">Reference proteome</keyword>
<evidence type="ECO:0000256" key="3">
    <source>
        <dbReference type="ARBA" id="ARBA00022989"/>
    </source>
</evidence>
<dbReference type="Proteomes" id="UP000002280">
    <property type="component" value="Chromosome 4"/>
</dbReference>
<reference evidence="7" key="3">
    <citation type="submission" date="2025-09" db="UniProtKB">
        <authorList>
            <consortium name="Ensembl"/>
        </authorList>
    </citation>
    <scope>IDENTIFICATION</scope>
</reference>
<dbReference type="GO" id="GO:0004930">
    <property type="term" value="F:G protein-coupled receptor activity"/>
    <property type="evidence" value="ECO:0007669"/>
    <property type="project" value="InterPro"/>
</dbReference>
<feature type="transmembrane region" description="Helical" evidence="5">
    <location>
        <begin position="106"/>
        <end position="129"/>
    </location>
</feature>
<dbReference type="OMA" id="LXGREAF"/>
<dbReference type="InParanoid" id="F6U285"/>
<comment type="subcellular location">
    <subcellularLocation>
        <location evidence="1">Membrane</location>
    </subcellularLocation>
</comment>
<name>F6U285_MONDO</name>
<keyword evidence="2 5" id="KW-0812">Transmembrane</keyword>
<feature type="domain" description="G-protein coupled receptors family 1 profile" evidence="6">
    <location>
        <begin position="4"/>
        <end position="120"/>
    </location>
</feature>
<feature type="transmembrane region" description="Helical" evidence="5">
    <location>
        <begin position="78"/>
        <end position="94"/>
    </location>
</feature>
<evidence type="ECO:0000256" key="1">
    <source>
        <dbReference type="ARBA" id="ARBA00004370"/>
    </source>
</evidence>
<dbReference type="Ensembl" id="ENSMODT00000039991.2">
    <property type="protein sequence ID" value="ENSMODP00000038391.2"/>
    <property type="gene ID" value="ENSMODG00000025590.2"/>
</dbReference>
<dbReference type="PROSITE" id="PS50262">
    <property type="entry name" value="G_PROTEIN_RECEP_F1_2"/>
    <property type="match status" value="1"/>
</dbReference>
<evidence type="ECO:0000256" key="2">
    <source>
        <dbReference type="ARBA" id="ARBA00022692"/>
    </source>
</evidence>
<dbReference type="eggNOG" id="ENOG502QVH7">
    <property type="taxonomic scope" value="Eukaryota"/>
</dbReference>
<dbReference type="GO" id="GO:0016020">
    <property type="term" value="C:membrane"/>
    <property type="evidence" value="ECO:0007669"/>
    <property type="project" value="UniProtKB-SubCell"/>
</dbReference>
<evidence type="ECO:0000313" key="7">
    <source>
        <dbReference type="Ensembl" id="ENSMODP00000038391.2"/>
    </source>
</evidence>
<dbReference type="GO" id="GO:0007608">
    <property type="term" value="P:sensory perception of smell"/>
    <property type="evidence" value="ECO:0000318"/>
    <property type="project" value="GO_Central"/>
</dbReference>
<reference evidence="7 8" key="1">
    <citation type="journal article" date="2007" name="Nature">
        <title>Genome of the marsupial Monodelphis domestica reveals innovation in non-coding sequences.</title>
        <authorList>
            <person name="Mikkelsen T.S."/>
            <person name="Wakefield M.J."/>
            <person name="Aken B."/>
            <person name="Amemiya C.T."/>
            <person name="Chang J.L."/>
            <person name="Duke S."/>
            <person name="Garber M."/>
            <person name="Gentles A.J."/>
            <person name="Goodstadt L."/>
            <person name="Heger A."/>
            <person name="Jurka J."/>
            <person name="Kamal M."/>
            <person name="Mauceli E."/>
            <person name="Searle S.M."/>
            <person name="Sharpe T."/>
            <person name="Baker M.L."/>
            <person name="Batzer M.A."/>
            <person name="Benos P.V."/>
            <person name="Belov K."/>
            <person name="Clamp M."/>
            <person name="Cook A."/>
            <person name="Cuff J."/>
            <person name="Das R."/>
            <person name="Davidow L."/>
            <person name="Deakin J.E."/>
            <person name="Fazzari M.J."/>
            <person name="Glass J.L."/>
            <person name="Grabherr M."/>
            <person name="Greally J.M."/>
            <person name="Gu W."/>
            <person name="Hore T.A."/>
            <person name="Huttley G.A."/>
            <person name="Kleber M."/>
            <person name="Jirtle R.L."/>
            <person name="Koina E."/>
            <person name="Lee J.T."/>
            <person name="Mahony S."/>
            <person name="Marra M.A."/>
            <person name="Miller R.D."/>
            <person name="Nicholls R.D."/>
            <person name="Oda M."/>
            <person name="Papenfuss A.T."/>
            <person name="Parra Z.E."/>
            <person name="Pollock D.D."/>
            <person name="Ray D.A."/>
            <person name="Schein J.E."/>
            <person name="Speed T.P."/>
            <person name="Thompson K."/>
            <person name="VandeBerg J.L."/>
            <person name="Wade C.M."/>
            <person name="Walker J.A."/>
            <person name="Waters P.D."/>
            <person name="Webber C."/>
            <person name="Weidman J.R."/>
            <person name="Xie X."/>
            <person name="Zody M.C."/>
            <person name="Baldwin J."/>
            <person name="Abdouelleil A."/>
            <person name="Abdulkadir J."/>
            <person name="Abebe A."/>
            <person name="Abera B."/>
            <person name="Abreu J."/>
            <person name="Acer S.C."/>
            <person name="Aftuck L."/>
            <person name="Alexander A."/>
            <person name="An P."/>
            <person name="Anderson E."/>
            <person name="Anderson S."/>
            <person name="Arachi H."/>
            <person name="Azer M."/>
            <person name="Bachantsang P."/>
            <person name="Barry A."/>
            <person name="Bayul T."/>
            <person name="Berlin A."/>
            <person name="Bessette D."/>
            <person name="Bloom T."/>
            <person name="Bloom T."/>
            <person name="Boguslavskiy L."/>
            <person name="Bonnet C."/>
            <person name="Boukhgalter B."/>
            <person name="Bourzgui I."/>
            <person name="Brown A."/>
            <person name="Cahill P."/>
            <person name="Channer S."/>
            <person name="Cheshatsang Y."/>
            <person name="Chuda L."/>
            <person name="Citroen M."/>
            <person name="Collymore A."/>
            <person name="Cooke P."/>
            <person name="Costello M."/>
            <person name="D'Aco K."/>
            <person name="Daza R."/>
            <person name="De Haan G."/>
            <person name="DeGray S."/>
            <person name="DeMaso C."/>
            <person name="Dhargay N."/>
            <person name="Dooley K."/>
            <person name="Dooley E."/>
            <person name="Doricent M."/>
            <person name="Dorje P."/>
            <person name="Dorjee K."/>
            <person name="Dupes A."/>
            <person name="Elong R."/>
            <person name="Falk J."/>
            <person name="Farina A."/>
            <person name="Faro S."/>
            <person name="Ferguson D."/>
            <person name="Fisher S."/>
            <person name="Foley C.D."/>
            <person name="Franke A."/>
            <person name="Friedrich D."/>
            <person name="Gadbois L."/>
            <person name="Gearin G."/>
            <person name="Gearin C.R."/>
            <person name="Giannoukos G."/>
            <person name="Goode T."/>
            <person name="Graham J."/>
            <person name="Grandbois E."/>
            <person name="Grewal S."/>
            <person name="Gyaltsen K."/>
            <person name="Hafez N."/>
            <person name="Hagos B."/>
            <person name="Hall J."/>
            <person name="Henson C."/>
            <person name="Hollinger A."/>
            <person name="Honan T."/>
            <person name="Huard M.D."/>
            <person name="Hughes L."/>
            <person name="Hurhula B."/>
            <person name="Husby M.E."/>
            <person name="Kamat A."/>
            <person name="Kanga B."/>
            <person name="Kashin S."/>
            <person name="Khazanovich D."/>
            <person name="Kisner P."/>
            <person name="Lance K."/>
            <person name="Lara M."/>
            <person name="Lee W."/>
            <person name="Lennon N."/>
            <person name="Letendre F."/>
            <person name="LeVine R."/>
            <person name="Lipovsky A."/>
            <person name="Liu X."/>
            <person name="Liu J."/>
            <person name="Liu S."/>
            <person name="Lokyitsang T."/>
            <person name="Lokyitsang Y."/>
            <person name="Lubonja R."/>
            <person name="Lui A."/>
            <person name="MacDonald P."/>
            <person name="Magnisalis V."/>
            <person name="Maru K."/>
            <person name="Matthews C."/>
            <person name="McCusker W."/>
            <person name="McDonough S."/>
            <person name="Mehta T."/>
            <person name="Meldrim J."/>
            <person name="Meneus L."/>
            <person name="Mihai O."/>
            <person name="Mihalev A."/>
            <person name="Mihova T."/>
            <person name="Mittelman R."/>
            <person name="Mlenga V."/>
            <person name="Montmayeur A."/>
            <person name="Mulrain L."/>
            <person name="Navidi A."/>
            <person name="Naylor J."/>
            <person name="Negash T."/>
            <person name="Nguyen T."/>
            <person name="Nguyen N."/>
            <person name="Nicol R."/>
            <person name="Norbu C."/>
            <person name="Norbu N."/>
            <person name="Novod N."/>
            <person name="O'Neill B."/>
            <person name="Osman S."/>
            <person name="Markiewicz E."/>
            <person name="Oyono O.L."/>
            <person name="Patti C."/>
            <person name="Phunkhang P."/>
            <person name="Pierre F."/>
            <person name="Priest M."/>
            <person name="Raghuraman S."/>
            <person name="Rege F."/>
            <person name="Reyes R."/>
            <person name="Rise C."/>
            <person name="Rogov P."/>
            <person name="Ross K."/>
            <person name="Ryan E."/>
            <person name="Settipalli S."/>
            <person name="Shea T."/>
            <person name="Sherpa N."/>
            <person name="Shi L."/>
            <person name="Shih D."/>
            <person name="Sparrow T."/>
            <person name="Spaulding J."/>
            <person name="Stalker J."/>
            <person name="Stange-Thomann N."/>
            <person name="Stavropoulos S."/>
            <person name="Stone C."/>
            <person name="Strader C."/>
            <person name="Tesfaye S."/>
            <person name="Thomson T."/>
            <person name="Thoulutsang Y."/>
            <person name="Thoulutsang D."/>
            <person name="Topham K."/>
            <person name="Topping I."/>
            <person name="Tsamla T."/>
            <person name="Vassiliev H."/>
            <person name="Vo A."/>
            <person name="Wangchuk T."/>
            <person name="Wangdi T."/>
            <person name="Weiand M."/>
            <person name="Wilkinson J."/>
            <person name="Wilson A."/>
            <person name="Yadav S."/>
            <person name="Young G."/>
            <person name="Yu Q."/>
            <person name="Zembek L."/>
            <person name="Zhong D."/>
            <person name="Zimmer A."/>
            <person name="Zwirko Z."/>
            <person name="Jaffe D.B."/>
            <person name="Alvarez P."/>
            <person name="Brockman W."/>
            <person name="Butler J."/>
            <person name="Chin C."/>
            <person name="Gnerre S."/>
            <person name="MacCallum I."/>
            <person name="Graves J.A."/>
            <person name="Ponting C.P."/>
            <person name="Breen M."/>
            <person name="Samollow P.B."/>
            <person name="Lander E.S."/>
            <person name="Lindblad-Toh K."/>
        </authorList>
    </citation>
    <scope>NUCLEOTIDE SEQUENCE [LARGE SCALE GENOMIC DNA]</scope>
</reference>
<reference evidence="7" key="2">
    <citation type="submission" date="2025-08" db="UniProtKB">
        <authorList>
            <consortium name="Ensembl"/>
        </authorList>
    </citation>
    <scope>IDENTIFICATION</scope>
</reference>